<dbReference type="PANTHER" id="PTHR10742:SF414">
    <property type="entry name" value="CONTAINING AMINE OXIDASE, PUTATIVE (AFU_ORTHOLOGUE AFUA_3G12150)-RELATED"/>
    <property type="match status" value="1"/>
</dbReference>
<feature type="region of interest" description="Disordered" evidence="1">
    <location>
        <begin position="545"/>
        <end position="569"/>
    </location>
</feature>
<dbReference type="GO" id="GO:0006338">
    <property type="term" value="P:chromatin remodeling"/>
    <property type="evidence" value="ECO:0007669"/>
    <property type="project" value="TreeGrafter"/>
</dbReference>
<dbReference type="EMBL" id="JAVRRJ010000003">
    <property type="protein sequence ID" value="KAK5087018.1"/>
    <property type="molecule type" value="Genomic_DNA"/>
</dbReference>
<comment type="caution">
    <text evidence="3">The sequence shown here is derived from an EMBL/GenBank/DDBJ whole genome shotgun (WGS) entry which is preliminary data.</text>
</comment>
<feature type="domain" description="Amine oxidase" evidence="2">
    <location>
        <begin position="44"/>
        <end position="507"/>
    </location>
</feature>
<dbReference type="PANTHER" id="PTHR10742">
    <property type="entry name" value="FLAVIN MONOAMINE OXIDASE"/>
    <property type="match status" value="1"/>
</dbReference>
<proteinExistence type="predicted"/>
<evidence type="ECO:0000259" key="2">
    <source>
        <dbReference type="Pfam" id="PF01593"/>
    </source>
</evidence>
<dbReference type="InterPro" id="IPR036188">
    <property type="entry name" value="FAD/NAD-bd_sf"/>
</dbReference>
<dbReference type="Pfam" id="PF01593">
    <property type="entry name" value="Amino_oxidase"/>
    <property type="match status" value="1"/>
</dbReference>
<sequence>MTRISEDLKSCPHNPTPATNERARTMQRLGRAKLPNIAIVGAGVSGLRCADVLTRAGAKVTIFEARDRIGGRVHQVKNGGYLVDTGSNWIHGTEGNPIMKLAERTNTDVMDPERSEAVFNNHGKRLPKDEAEFLMQEFWNQVLHAFKYSDENFANIDSKTSLLDRLKEKWSKEPLQHDLIETSRVWGQFVGSPIERQSLRFFFLEDGLDGGNVFVASTYKKILDEVAKPALSGADIRMNTEVKSIRYRATDHGEDSVSVSFSHGPSLEYDEVVVTCPLGWLKQYAADVFEPALPEGLLQAIENIGYGALEKLYVTFPNAFWLTDNDKDSYTCFTNFHNPTGYHPILAAENIETVSWHQSVVSLAHLPGKSAQPTLLFYMTGDSGAYVNAKLKDLPTHSNEYNEVLRTVAEPFYSRLPNYDSLRPECTPTSFYQTLWQTDRYAGNGSYSTFRTGLEHGDTDIEIMRAAGGLAEAGRGLWLAGEHTAPFVALGTTTGAFWSGEGVARRIAKQYDLDVPSDELHEASADVSIEAGGVKEDVQDLAGTKTINPGKNQNGPVTQKDFTQNLHKI</sequence>
<evidence type="ECO:0000313" key="4">
    <source>
        <dbReference type="Proteomes" id="UP001309876"/>
    </source>
</evidence>
<organism evidence="3 4">
    <name type="scientific">Lithohypha guttulata</name>
    <dbReference type="NCBI Taxonomy" id="1690604"/>
    <lineage>
        <taxon>Eukaryota</taxon>
        <taxon>Fungi</taxon>
        <taxon>Dikarya</taxon>
        <taxon>Ascomycota</taxon>
        <taxon>Pezizomycotina</taxon>
        <taxon>Eurotiomycetes</taxon>
        <taxon>Chaetothyriomycetidae</taxon>
        <taxon>Chaetothyriales</taxon>
        <taxon>Trichomeriaceae</taxon>
        <taxon>Lithohypha</taxon>
    </lineage>
</organism>
<dbReference type="SUPFAM" id="SSF51905">
    <property type="entry name" value="FAD/NAD(P)-binding domain"/>
    <property type="match status" value="1"/>
</dbReference>
<dbReference type="InterPro" id="IPR002937">
    <property type="entry name" value="Amino_oxidase"/>
</dbReference>
<dbReference type="PRINTS" id="PR00419">
    <property type="entry name" value="ADXRDTASE"/>
</dbReference>
<dbReference type="Proteomes" id="UP001309876">
    <property type="component" value="Unassembled WGS sequence"/>
</dbReference>
<dbReference type="GO" id="GO:0003682">
    <property type="term" value="F:chromatin binding"/>
    <property type="evidence" value="ECO:0007669"/>
    <property type="project" value="TreeGrafter"/>
</dbReference>
<dbReference type="Gene3D" id="3.90.660.10">
    <property type="match status" value="1"/>
</dbReference>
<dbReference type="GO" id="GO:0016491">
    <property type="term" value="F:oxidoreductase activity"/>
    <property type="evidence" value="ECO:0007669"/>
    <property type="project" value="InterPro"/>
</dbReference>
<accession>A0AAN7T1X0</accession>
<feature type="compositionally biased region" description="Basic and acidic residues" evidence="1">
    <location>
        <begin position="1"/>
        <end position="10"/>
    </location>
</feature>
<evidence type="ECO:0000256" key="1">
    <source>
        <dbReference type="SAM" id="MobiDB-lite"/>
    </source>
</evidence>
<feature type="region of interest" description="Disordered" evidence="1">
    <location>
        <begin position="1"/>
        <end position="21"/>
    </location>
</feature>
<keyword evidence="4" id="KW-1185">Reference proteome</keyword>
<name>A0AAN7T1X0_9EURO</name>
<gene>
    <name evidence="3" type="ORF">LTR05_004189</name>
</gene>
<dbReference type="InterPro" id="IPR050281">
    <property type="entry name" value="Flavin_monoamine_oxidase"/>
</dbReference>
<dbReference type="Gene3D" id="3.50.50.60">
    <property type="entry name" value="FAD/NAD(P)-binding domain"/>
    <property type="match status" value="1"/>
</dbReference>
<dbReference type="GO" id="GO:0050660">
    <property type="term" value="F:flavin adenine dinucleotide binding"/>
    <property type="evidence" value="ECO:0007669"/>
    <property type="project" value="TreeGrafter"/>
</dbReference>
<dbReference type="AlphaFoldDB" id="A0AAN7T1X0"/>
<protein>
    <recommendedName>
        <fullName evidence="2">Amine oxidase domain-containing protein</fullName>
    </recommendedName>
</protein>
<reference evidence="3 4" key="1">
    <citation type="submission" date="2023-08" db="EMBL/GenBank/DDBJ databases">
        <title>Black Yeasts Isolated from many extreme environments.</title>
        <authorList>
            <person name="Coleine C."/>
            <person name="Stajich J.E."/>
            <person name="Selbmann L."/>
        </authorList>
    </citation>
    <scope>NUCLEOTIDE SEQUENCE [LARGE SCALE GENOMIC DNA]</scope>
    <source>
        <strain evidence="3 4">CCFEE 5910</strain>
    </source>
</reference>
<dbReference type="SUPFAM" id="SSF54373">
    <property type="entry name" value="FAD-linked reductases, C-terminal domain"/>
    <property type="match status" value="1"/>
</dbReference>
<evidence type="ECO:0000313" key="3">
    <source>
        <dbReference type="EMBL" id="KAK5087018.1"/>
    </source>
</evidence>